<dbReference type="CDD" id="cd08977">
    <property type="entry name" value="SusD"/>
    <property type="match status" value="1"/>
</dbReference>
<evidence type="ECO:0000313" key="9">
    <source>
        <dbReference type="Proteomes" id="UP000557307"/>
    </source>
</evidence>
<name>A0A840TYQ0_9BACT</name>
<keyword evidence="9" id="KW-1185">Reference proteome</keyword>
<sequence>MKNKTSKWLTSSQKPLRWGLSGALCLLLLTSCEDLLEENPKSIVVETFFNTAGEVESATNAIYAPLRANRFTEYEATLEAMAEYAYGRGSWAPLHEFQGFNDVNINRVATFWDAFYLSIRNANLVIQNAPNGSAISQADINRFVGEAKFLRAFNYFQLVRNWGGVPLRTEQNMTVGDLRKSSPEEVYTLILADLTEAETNLPDNPTHVGRPTRWAAKTLLADVYLQRGEYALARDKADEVMKSNKFSLVPVTSRQDFQLRVFGPELLTTPEEIFYLKYARQVGQGNYMLWITNHPSTNLFNFGGAYAIHGDATNPFYQNWDNADLRKALWDRVNIGLGATSLVSAKFIDQNAIAQNGAGNDDPVYGYSDVLLMYAEAATRAAGAPTPEALEALNRVHRRAYGQAPNTASTVDYVLADYTAATFLELVSRERAYEFQLGGKRWLELKRTGRANEVIRATKGITIAEKHYLWPIPLSELNFNKALTAADQNPGY</sequence>
<keyword evidence="5" id="KW-0998">Cell outer membrane</keyword>
<organism evidence="8 9">
    <name type="scientific">Rhabdobacter roseus</name>
    <dbReference type="NCBI Taxonomy" id="1655419"/>
    <lineage>
        <taxon>Bacteria</taxon>
        <taxon>Pseudomonadati</taxon>
        <taxon>Bacteroidota</taxon>
        <taxon>Cytophagia</taxon>
        <taxon>Cytophagales</taxon>
        <taxon>Cytophagaceae</taxon>
        <taxon>Rhabdobacter</taxon>
    </lineage>
</organism>
<dbReference type="PROSITE" id="PS51257">
    <property type="entry name" value="PROKAR_LIPOPROTEIN"/>
    <property type="match status" value="1"/>
</dbReference>
<dbReference type="SUPFAM" id="SSF48452">
    <property type="entry name" value="TPR-like"/>
    <property type="match status" value="1"/>
</dbReference>
<feature type="domain" description="RagB/SusD" evidence="6">
    <location>
        <begin position="340"/>
        <end position="492"/>
    </location>
</feature>
<comment type="similarity">
    <text evidence="2">Belongs to the SusD family.</text>
</comment>
<comment type="caution">
    <text evidence="8">The sequence shown here is derived from an EMBL/GenBank/DDBJ whole genome shotgun (WGS) entry which is preliminary data.</text>
</comment>
<keyword evidence="4" id="KW-0472">Membrane</keyword>
<evidence type="ECO:0000256" key="4">
    <source>
        <dbReference type="ARBA" id="ARBA00023136"/>
    </source>
</evidence>
<dbReference type="InterPro" id="IPR033985">
    <property type="entry name" value="SusD-like_N"/>
</dbReference>
<evidence type="ECO:0000313" key="8">
    <source>
        <dbReference type="EMBL" id="MBB5286423.1"/>
    </source>
</evidence>
<dbReference type="Pfam" id="PF14322">
    <property type="entry name" value="SusD-like_3"/>
    <property type="match status" value="1"/>
</dbReference>
<dbReference type="AlphaFoldDB" id="A0A840TYQ0"/>
<keyword evidence="3" id="KW-0732">Signal</keyword>
<evidence type="ECO:0000256" key="2">
    <source>
        <dbReference type="ARBA" id="ARBA00006275"/>
    </source>
</evidence>
<dbReference type="GO" id="GO:0009279">
    <property type="term" value="C:cell outer membrane"/>
    <property type="evidence" value="ECO:0007669"/>
    <property type="project" value="UniProtKB-SubCell"/>
</dbReference>
<dbReference type="Pfam" id="PF07980">
    <property type="entry name" value="SusD_RagB"/>
    <property type="match status" value="1"/>
</dbReference>
<gene>
    <name evidence="8" type="ORF">HNQ92_004583</name>
</gene>
<dbReference type="Proteomes" id="UP000557307">
    <property type="component" value="Unassembled WGS sequence"/>
</dbReference>
<dbReference type="Gene3D" id="1.25.40.390">
    <property type="match status" value="1"/>
</dbReference>
<evidence type="ECO:0000256" key="1">
    <source>
        <dbReference type="ARBA" id="ARBA00004442"/>
    </source>
</evidence>
<dbReference type="InterPro" id="IPR011990">
    <property type="entry name" value="TPR-like_helical_dom_sf"/>
</dbReference>
<proteinExistence type="inferred from homology"/>
<reference evidence="8 9" key="1">
    <citation type="submission" date="2020-08" db="EMBL/GenBank/DDBJ databases">
        <title>Genomic Encyclopedia of Type Strains, Phase IV (KMG-IV): sequencing the most valuable type-strain genomes for metagenomic binning, comparative biology and taxonomic classification.</title>
        <authorList>
            <person name="Goeker M."/>
        </authorList>
    </citation>
    <scope>NUCLEOTIDE SEQUENCE [LARGE SCALE GENOMIC DNA]</scope>
    <source>
        <strain evidence="8 9">DSM 105074</strain>
    </source>
</reference>
<comment type="subcellular location">
    <subcellularLocation>
        <location evidence="1">Cell outer membrane</location>
    </subcellularLocation>
</comment>
<evidence type="ECO:0000256" key="5">
    <source>
        <dbReference type="ARBA" id="ARBA00023237"/>
    </source>
</evidence>
<dbReference type="InterPro" id="IPR012944">
    <property type="entry name" value="SusD_RagB_dom"/>
</dbReference>
<dbReference type="RefSeq" id="WP_184177522.1">
    <property type="nucleotide sequence ID" value="NZ_JACHGF010000009.1"/>
</dbReference>
<accession>A0A840TYQ0</accession>
<evidence type="ECO:0000259" key="6">
    <source>
        <dbReference type="Pfam" id="PF07980"/>
    </source>
</evidence>
<protein>
    <recommendedName>
        <fullName evidence="10">RagB/SusD family nutrient uptake outer membrane protein</fullName>
    </recommendedName>
</protein>
<evidence type="ECO:0000256" key="3">
    <source>
        <dbReference type="ARBA" id="ARBA00022729"/>
    </source>
</evidence>
<evidence type="ECO:0000259" key="7">
    <source>
        <dbReference type="Pfam" id="PF14322"/>
    </source>
</evidence>
<dbReference type="EMBL" id="JACHGF010000009">
    <property type="protein sequence ID" value="MBB5286423.1"/>
    <property type="molecule type" value="Genomic_DNA"/>
</dbReference>
<evidence type="ECO:0008006" key="10">
    <source>
        <dbReference type="Google" id="ProtNLM"/>
    </source>
</evidence>
<feature type="domain" description="SusD-like N-terminal" evidence="7">
    <location>
        <begin position="36"/>
        <end position="225"/>
    </location>
</feature>